<dbReference type="GO" id="GO:0016787">
    <property type="term" value="F:hydrolase activity"/>
    <property type="evidence" value="ECO:0007669"/>
    <property type="project" value="UniProtKB-KW"/>
</dbReference>
<gene>
    <name evidence="5" type="ORF">WAE58_02075</name>
</gene>
<dbReference type="Pfam" id="PF22666">
    <property type="entry name" value="Glyco_hydro_2_N2"/>
    <property type="match status" value="1"/>
</dbReference>
<sequence>MKYLNHFFLIFVLTCFSIVSATAQLAQMKAGFANPSDKYKPGVYWYFMDGNMNAKTITKDLESMKKAGIGNLIFLEVNVGVPGGTIDFLSEQWTSLFAHAEKEARRLGIEITLGIGPGWTGSGGPWVKAEQSMQHLVSSQVTVSSDDHKKIVLPVPAPKKPFFGEGNLPEDFKKQWRAYYKDVAVLGFPDISSVKAISDYEEKALYYRAPYSSATVKPYLAEPDVKSDQGKGIEKGKIIDLTGKMDADGTLNWTPPAGKWIIMRFGSRNNGAITRPAPVPGLGFEADKLDTAALNAHLDAYLGKIFKKIAKPDSKSNGGLKRLHMDSWEMGAQNWTANFRQEFLKRRGYDPITYYPVYSGNVVGSREESERFLWDLRLTAQELVLQNHANHVKQYGKRHGLSLSIEPYDMNPTADLDLGSVADVPMAEFWSKGFGFNSTYSVIEATSIAHVEGRSLVPAEAFTAQNNEGWKQHPGSVKNQGDWAFAAGINRFVYHTFQNQFLPDSLKPGATMGPYGVHWDRGQTWWSMATAYHQYITRCQYLLQQGRTVADILYMTPEGAPHVFLPPASAIQGDTIGNRKEYNFDGCSPLQLMKASVKGKNVVFPSGASYRLLVLPAYESMTPELLTKIGELVKQGATVVGRPPLRSPSLSGFPDCDKKVLALSETIWGSVTKPAAQTKRTYGKGTLIWGGELASRIDNLYPRYELTADILKSENLVEDFVADDIRYTHRTGSNWDLYFLSNTQNKPIKVDGRFRSVQGSPELWNAITGKRIQLNDFKTDHQVTTIPLQLDAYESCFIMFSKENKWLASKTKKETLTKTLVTLDGPWEVKFDPKWGGPASTTFDKLSDWTTNKEEGIKYYSGTAAYHKTFHFPQANLKQPIYLELGKVKNMARVTLNGKEIGIVWTAPWKIDISNHLQAKNNQLKIEVVNLWGNRLIGDEKKPEDGIKDDKWPDWLLNNKPRTSGRYTFTTSKQYNADSPLQESGLMGPVTIIQETIKK</sequence>
<dbReference type="InterPro" id="IPR008979">
    <property type="entry name" value="Galactose-bd-like_sf"/>
</dbReference>
<dbReference type="CDD" id="cd03143">
    <property type="entry name" value="A4_beta-galactosidase_middle_domain"/>
    <property type="match status" value="1"/>
</dbReference>
<dbReference type="SUPFAM" id="SSF49785">
    <property type="entry name" value="Galactose-binding domain-like"/>
    <property type="match status" value="1"/>
</dbReference>
<dbReference type="RefSeq" id="WP_288880347.1">
    <property type="nucleotide sequence ID" value="NZ_CBFGNQ010000004.1"/>
</dbReference>
<evidence type="ECO:0000256" key="3">
    <source>
        <dbReference type="SAM" id="SignalP"/>
    </source>
</evidence>
<evidence type="ECO:0000313" key="5">
    <source>
        <dbReference type="EMBL" id="MEJ2901192.1"/>
    </source>
</evidence>
<protein>
    <submittedName>
        <fullName evidence="5">Glycosyl hydrolase</fullName>
    </submittedName>
</protein>
<dbReference type="PANTHER" id="PTHR43817:SF1">
    <property type="entry name" value="HYDROLASE, FAMILY 43, PUTATIVE (AFU_ORTHOLOGUE AFUA_3G01660)-RELATED"/>
    <property type="match status" value="1"/>
</dbReference>
<evidence type="ECO:0000256" key="2">
    <source>
        <dbReference type="ARBA" id="ARBA00022801"/>
    </source>
</evidence>
<keyword evidence="1 3" id="KW-0732">Signal</keyword>
<evidence type="ECO:0000256" key="1">
    <source>
        <dbReference type="ARBA" id="ARBA00022729"/>
    </source>
</evidence>
<feature type="signal peptide" evidence="3">
    <location>
        <begin position="1"/>
        <end position="21"/>
    </location>
</feature>
<comment type="caution">
    <text evidence="5">The sequence shown here is derived from an EMBL/GenBank/DDBJ whole genome shotgun (WGS) entry which is preliminary data.</text>
</comment>
<reference evidence="5 6" key="1">
    <citation type="submission" date="2024-03" db="EMBL/GenBank/DDBJ databases">
        <title>Sequence of Lycoming College Course Isolates.</title>
        <authorList>
            <person name="Plotts O."/>
            <person name="Newman J."/>
        </authorList>
    </citation>
    <scope>NUCLEOTIDE SEQUENCE [LARGE SCALE GENOMIC DNA]</scope>
    <source>
        <strain evidence="5 6">CJB-3</strain>
    </source>
</reference>
<keyword evidence="6" id="KW-1185">Reference proteome</keyword>
<feature type="chain" id="PRO_5046669858" evidence="3">
    <location>
        <begin position="22"/>
        <end position="999"/>
    </location>
</feature>
<feature type="domain" description="Beta-mannosidase-like galactose-binding" evidence="4">
    <location>
        <begin position="863"/>
        <end position="937"/>
    </location>
</feature>
<dbReference type="InterPro" id="IPR054593">
    <property type="entry name" value="Beta-mannosidase-like_N2"/>
</dbReference>
<dbReference type="Gene3D" id="2.60.120.260">
    <property type="entry name" value="Galactose-binding domain-like"/>
    <property type="match status" value="1"/>
</dbReference>
<keyword evidence="2 5" id="KW-0378">Hydrolase</keyword>
<evidence type="ECO:0000313" key="6">
    <source>
        <dbReference type="Proteomes" id="UP001378956"/>
    </source>
</evidence>
<dbReference type="EMBL" id="JBBEUB010000001">
    <property type="protein sequence ID" value="MEJ2901192.1"/>
    <property type="molecule type" value="Genomic_DNA"/>
</dbReference>
<evidence type="ECO:0000259" key="4">
    <source>
        <dbReference type="Pfam" id="PF22666"/>
    </source>
</evidence>
<dbReference type="Proteomes" id="UP001378956">
    <property type="component" value="Unassembled WGS sequence"/>
</dbReference>
<accession>A0ABU8NG76</accession>
<name>A0ABU8NG76_9SPHI</name>
<dbReference type="PANTHER" id="PTHR43817">
    <property type="entry name" value="GLYCOSYL HYDROLASE"/>
    <property type="match status" value="1"/>
</dbReference>
<organism evidence="5 6">
    <name type="scientific">Pedobacter panaciterrae</name>
    <dbReference type="NCBI Taxonomy" id="363849"/>
    <lineage>
        <taxon>Bacteria</taxon>
        <taxon>Pseudomonadati</taxon>
        <taxon>Bacteroidota</taxon>
        <taxon>Sphingobacteriia</taxon>
        <taxon>Sphingobacteriales</taxon>
        <taxon>Sphingobacteriaceae</taxon>
        <taxon>Pedobacter</taxon>
    </lineage>
</organism>
<proteinExistence type="predicted"/>
<dbReference type="Pfam" id="PF17132">
    <property type="entry name" value="Glyco_hydro_106"/>
    <property type="match status" value="1"/>
</dbReference>
<dbReference type="NCBIfam" id="NF045579">
    <property type="entry name" value="rhamnoside_JR"/>
    <property type="match status" value="1"/>
</dbReference>